<dbReference type="RefSeq" id="WP_035745607.1">
    <property type="nucleotide sequence ID" value="NZ_JFGS01000021.1"/>
</dbReference>
<accession>A0ABX3ZS60</accession>
<keyword evidence="2" id="KW-1185">Reference proteome</keyword>
<gene>
    <name evidence="1" type="ORF">CDV53_12230</name>
</gene>
<evidence type="ECO:0008006" key="3">
    <source>
        <dbReference type="Google" id="ProtNLM"/>
    </source>
</evidence>
<reference evidence="1 2" key="1">
    <citation type="submission" date="2016-11" db="EMBL/GenBank/DDBJ databases">
        <title>Comparison of Traditional DNA-DNA Hybridization with In Silico Genomic Analysis.</title>
        <authorList>
            <person name="Nicholson A.C."/>
            <person name="Sammons S."/>
            <person name="Humrighouse B.W."/>
            <person name="Graziano J."/>
            <person name="Lasker B."/>
            <person name="Whitney A.M."/>
            <person name="Mcquiston J.R."/>
        </authorList>
    </citation>
    <scope>NUCLEOTIDE SEQUENCE [LARGE SCALE GENOMIC DNA]</scope>
    <source>
        <strain evidence="1 2">H1892</strain>
    </source>
</reference>
<proteinExistence type="predicted"/>
<dbReference type="EMBL" id="NIPV01000048">
    <property type="protein sequence ID" value="OWJ74866.1"/>
    <property type="molecule type" value="Genomic_DNA"/>
</dbReference>
<name>A0ABX3ZS60_9RHOB</name>
<dbReference type="Proteomes" id="UP000214673">
    <property type="component" value="Unassembled WGS sequence"/>
</dbReference>
<sequence>MTDDTARLQSAPLFSDMGDRAARDDEWSYPKGILRDGMVALDENKRGLADQYFDAAEAVVKLVNDNQVADYTVSSPILYLYRHSFELYLKCLIEASGGKPGREHDLAKLLAMAPCLPDWMRNRILELHAVDPRSTHLRYGHESGQFPGPEGWAEMNFLRDAMRALRAHFVDLIERLRLNVPTGGARGGNS</sequence>
<comment type="caution">
    <text evidence="1">The sequence shown here is derived from an EMBL/GenBank/DDBJ whole genome shotgun (WGS) entry which is preliminary data.</text>
</comment>
<protein>
    <recommendedName>
        <fullName evidence="3">HEPN domain-containing protein</fullName>
    </recommendedName>
</protein>
<dbReference type="Gene3D" id="1.20.120.330">
    <property type="entry name" value="Nucleotidyltransferases domain 2"/>
    <property type="match status" value="1"/>
</dbReference>
<evidence type="ECO:0000313" key="1">
    <source>
        <dbReference type="EMBL" id="OWJ74866.1"/>
    </source>
</evidence>
<organism evidence="1 2">
    <name type="scientific">Haematobacter missouriensis</name>
    <dbReference type="NCBI Taxonomy" id="366616"/>
    <lineage>
        <taxon>Bacteria</taxon>
        <taxon>Pseudomonadati</taxon>
        <taxon>Pseudomonadota</taxon>
        <taxon>Alphaproteobacteria</taxon>
        <taxon>Rhodobacterales</taxon>
        <taxon>Paracoccaceae</taxon>
        <taxon>Haematobacter</taxon>
    </lineage>
</organism>
<evidence type="ECO:0000313" key="2">
    <source>
        <dbReference type="Proteomes" id="UP000214673"/>
    </source>
</evidence>